<accession>A0A381RJM6</accession>
<sequence>MRRLRQRESCSTAGFERRRISVIETVFLGILVCMSVVAVARPTLVLPAQNQTFEFMGFTSGMTVDEVCDVLGIPDGEITRFHEQTGAPYIVSRPEEKCGEFDVYAQATQGLIDPAEYEPFIGFRFYYTPEVPPRLWKMTIHVAVESNEIARRAKLEAMKDLWGYCTLAEQQVVCRLRDNGLYNDVVNEVYEETLRTLPKVTRSDRGSMDD</sequence>
<organism evidence="2">
    <name type="scientific">marine metagenome</name>
    <dbReference type="NCBI Taxonomy" id="408172"/>
    <lineage>
        <taxon>unclassified sequences</taxon>
        <taxon>metagenomes</taxon>
        <taxon>ecological metagenomes</taxon>
    </lineage>
</organism>
<dbReference type="EMBL" id="UINC01001867">
    <property type="protein sequence ID" value="SUZ90107.1"/>
    <property type="molecule type" value="Genomic_DNA"/>
</dbReference>
<dbReference type="AlphaFoldDB" id="A0A381RJM6"/>
<reference evidence="2" key="1">
    <citation type="submission" date="2018-05" db="EMBL/GenBank/DDBJ databases">
        <authorList>
            <person name="Lanie J.A."/>
            <person name="Ng W.-L."/>
            <person name="Kazmierczak K.M."/>
            <person name="Andrzejewski T.M."/>
            <person name="Davidsen T.M."/>
            <person name="Wayne K.J."/>
            <person name="Tettelin H."/>
            <person name="Glass J.I."/>
            <person name="Rusch D."/>
            <person name="Podicherti R."/>
            <person name="Tsui H.-C.T."/>
            <person name="Winkler M.E."/>
        </authorList>
    </citation>
    <scope>NUCLEOTIDE SEQUENCE</scope>
</reference>
<proteinExistence type="predicted"/>
<keyword evidence="1" id="KW-0472">Membrane</keyword>
<keyword evidence="1" id="KW-1133">Transmembrane helix</keyword>
<evidence type="ECO:0000256" key="1">
    <source>
        <dbReference type="SAM" id="Phobius"/>
    </source>
</evidence>
<evidence type="ECO:0000313" key="2">
    <source>
        <dbReference type="EMBL" id="SUZ90107.1"/>
    </source>
</evidence>
<protein>
    <submittedName>
        <fullName evidence="2">Uncharacterized protein</fullName>
    </submittedName>
</protein>
<gene>
    <name evidence="2" type="ORF">METZ01_LOCUS42961</name>
</gene>
<name>A0A381RJM6_9ZZZZ</name>
<keyword evidence="1" id="KW-0812">Transmembrane</keyword>
<feature type="transmembrane region" description="Helical" evidence="1">
    <location>
        <begin position="21"/>
        <end position="40"/>
    </location>
</feature>